<reference evidence="1" key="1">
    <citation type="journal article" date="2021" name="PeerJ">
        <title>Extensive microbial diversity within the chicken gut microbiome revealed by metagenomics and culture.</title>
        <authorList>
            <person name="Gilroy R."/>
            <person name="Ravi A."/>
            <person name="Getino M."/>
            <person name="Pursley I."/>
            <person name="Horton D.L."/>
            <person name="Alikhan N.F."/>
            <person name="Baker D."/>
            <person name="Gharbi K."/>
            <person name="Hall N."/>
            <person name="Watson M."/>
            <person name="Adriaenssens E.M."/>
            <person name="Foster-Nyarko E."/>
            <person name="Jarju S."/>
            <person name="Secka A."/>
            <person name="Antonio M."/>
            <person name="Oren A."/>
            <person name="Chaudhuri R.R."/>
            <person name="La Ragione R."/>
            <person name="Hildebrand F."/>
            <person name="Pallen M.J."/>
        </authorList>
    </citation>
    <scope>NUCLEOTIDE SEQUENCE</scope>
    <source>
        <strain evidence="1">1719</strain>
    </source>
</reference>
<protein>
    <submittedName>
        <fullName evidence="1">Crp/Fnr family transcriptional regulator</fullName>
    </submittedName>
</protein>
<name>A0A9D1W8H9_9SPHI</name>
<dbReference type="CDD" id="cd00038">
    <property type="entry name" value="CAP_ED"/>
    <property type="match status" value="1"/>
</dbReference>
<gene>
    <name evidence="1" type="ORF">H9853_04000</name>
</gene>
<accession>A0A9D1W8H9</accession>
<comment type="caution">
    <text evidence="1">The sequence shown here is derived from an EMBL/GenBank/DDBJ whole genome shotgun (WGS) entry which is preliminary data.</text>
</comment>
<dbReference type="Gene3D" id="2.60.120.10">
    <property type="entry name" value="Jelly Rolls"/>
    <property type="match status" value="1"/>
</dbReference>
<sequence>MKKIFIENLEQTRFFSYMINKGGLTPENLYQLRDYFHFRSVPTNSYLLQAGEICRYIFFVEEGLLINQTLNEKGQERIIHIAPENWILTDRSSLYFSEPSEFFIKSIEDSIVVYLHEDYNRHATELSSVYGCFVNDSLQRNIYTQEKRIQSLLSMTAKERYLAFLERYPDTTQRIPQWMIASYLGITPESLSRVRREIAGE</sequence>
<dbReference type="Proteomes" id="UP000824156">
    <property type="component" value="Unassembled WGS sequence"/>
</dbReference>
<dbReference type="InterPro" id="IPR000595">
    <property type="entry name" value="cNMP-bd_dom"/>
</dbReference>
<dbReference type="AlphaFoldDB" id="A0A9D1W8H9"/>
<evidence type="ECO:0000313" key="2">
    <source>
        <dbReference type="Proteomes" id="UP000824156"/>
    </source>
</evidence>
<dbReference type="InterPro" id="IPR014710">
    <property type="entry name" value="RmlC-like_jellyroll"/>
</dbReference>
<dbReference type="EMBL" id="DXEZ01000113">
    <property type="protein sequence ID" value="HIX54163.1"/>
    <property type="molecule type" value="Genomic_DNA"/>
</dbReference>
<reference evidence="1" key="2">
    <citation type="submission" date="2021-04" db="EMBL/GenBank/DDBJ databases">
        <authorList>
            <person name="Gilroy R."/>
        </authorList>
    </citation>
    <scope>NUCLEOTIDE SEQUENCE</scope>
    <source>
        <strain evidence="1">1719</strain>
    </source>
</reference>
<organism evidence="1 2">
    <name type="scientific">Candidatus Sphingobacterium stercoripullorum</name>
    <dbReference type="NCBI Taxonomy" id="2838759"/>
    <lineage>
        <taxon>Bacteria</taxon>
        <taxon>Pseudomonadati</taxon>
        <taxon>Bacteroidota</taxon>
        <taxon>Sphingobacteriia</taxon>
        <taxon>Sphingobacteriales</taxon>
        <taxon>Sphingobacteriaceae</taxon>
        <taxon>Sphingobacterium</taxon>
    </lineage>
</organism>
<dbReference type="SUPFAM" id="SSF51206">
    <property type="entry name" value="cAMP-binding domain-like"/>
    <property type="match status" value="1"/>
</dbReference>
<evidence type="ECO:0000313" key="1">
    <source>
        <dbReference type="EMBL" id="HIX54163.1"/>
    </source>
</evidence>
<dbReference type="InterPro" id="IPR018490">
    <property type="entry name" value="cNMP-bd_dom_sf"/>
</dbReference>
<proteinExistence type="predicted"/>